<evidence type="ECO:0008006" key="3">
    <source>
        <dbReference type="Google" id="ProtNLM"/>
    </source>
</evidence>
<gene>
    <name evidence="1" type="ORF">RM423_12160</name>
</gene>
<evidence type="ECO:0000313" key="2">
    <source>
        <dbReference type="Proteomes" id="UP001183176"/>
    </source>
</evidence>
<accession>A0ABU2JBL9</accession>
<keyword evidence="2" id="KW-1185">Reference proteome</keyword>
<dbReference type="InterPro" id="IPR009078">
    <property type="entry name" value="Ferritin-like_SF"/>
</dbReference>
<dbReference type="EMBL" id="JAVREH010000014">
    <property type="protein sequence ID" value="MDT0262146.1"/>
    <property type="molecule type" value="Genomic_DNA"/>
</dbReference>
<reference evidence="2" key="1">
    <citation type="submission" date="2023-07" db="EMBL/GenBank/DDBJ databases">
        <title>30 novel species of actinomycetes from the DSMZ collection.</title>
        <authorList>
            <person name="Nouioui I."/>
        </authorList>
    </citation>
    <scope>NUCLEOTIDE SEQUENCE [LARGE SCALE GENOMIC DNA]</scope>
    <source>
        <strain evidence="2">DSM 44399</strain>
    </source>
</reference>
<comment type="caution">
    <text evidence="1">The sequence shown here is derived from an EMBL/GenBank/DDBJ whole genome shotgun (WGS) entry which is preliminary data.</text>
</comment>
<evidence type="ECO:0000313" key="1">
    <source>
        <dbReference type="EMBL" id="MDT0262146.1"/>
    </source>
</evidence>
<protein>
    <recommendedName>
        <fullName evidence="3">VlmB-like protein</fullName>
    </recommendedName>
</protein>
<dbReference type="RefSeq" id="WP_311423297.1">
    <property type="nucleotide sequence ID" value="NZ_JAVREH010000014.1"/>
</dbReference>
<dbReference type="Proteomes" id="UP001183176">
    <property type="component" value="Unassembled WGS sequence"/>
</dbReference>
<dbReference type="SUPFAM" id="SSF47240">
    <property type="entry name" value="Ferritin-like"/>
    <property type="match status" value="1"/>
</dbReference>
<name>A0ABU2JBL9_9ACTN</name>
<proteinExistence type="predicted"/>
<sequence>MTDLVQREAAWNTAPGLLDGAKSLTLTAQQCDLPYWFGSVAQGTLLKRTRTGYEAGVVTPEWMRTPGPLREALMLELGYRSIAEEKATRILAHYVAGAPDIPTMDFFATQLIDEARHSMVFRNHLIDMGVPADTLLSTIKAASADYTAEVLDPVEEFAVRVMRDEGDFAGAVAIFTIVIEGVLAPAAELSERKWKLLDPAASEIARGAAIDEIRHLTVGSSVIREHLIAHPEYRPRLLEILAEGERMWDELPDRKYVMAREELFQRGMFEHAELLADYEVWPGRLLLDTTPDERYDTAERWTDEMAESRMAYMGLEGVLSGSKARS</sequence>
<organism evidence="1 2">
    <name type="scientific">Jatrophihabitans lederbergiae</name>
    <dbReference type="NCBI Taxonomy" id="3075547"/>
    <lineage>
        <taxon>Bacteria</taxon>
        <taxon>Bacillati</taxon>
        <taxon>Actinomycetota</taxon>
        <taxon>Actinomycetes</taxon>
        <taxon>Jatrophihabitantales</taxon>
        <taxon>Jatrophihabitantaceae</taxon>
        <taxon>Jatrophihabitans</taxon>
    </lineage>
</organism>
<dbReference type="InterPro" id="IPR012348">
    <property type="entry name" value="RNR-like"/>
</dbReference>
<dbReference type="Gene3D" id="1.10.620.20">
    <property type="entry name" value="Ribonucleotide Reductase, subunit A"/>
    <property type="match status" value="1"/>
</dbReference>